<feature type="domain" description="HTH myb-type" evidence="8">
    <location>
        <begin position="61"/>
        <end position="115"/>
    </location>
</feature>
<dbReference type="EMBL" id="CAADRP010002262">
    <property type="protein sequence ID" value="VFU64474.1"/>
    <property type="molecule type" value="Genomic_DNA"/>
</dbReference>
<feature type="domain" description="HTH myb-type" evidence="8">
    <location>
        <begin position="8"/>
        <end position="60"/>
    </location>
</feature>
<accession>A0A6N2NCK5</accession>
<dbReference type="PROSITE" id="PS50090">
    <property type="entry name" value="MYB_LIKE"/>
    <property type="match status" value="2"/>
</dbReference>
<keyword evidence="4" id="KW-0238">DNA-binding</keyword>
<keyword evidence="5" id="KW-0804">Transcription</keyword>
<evidence type="ECO:0000259" key="8">
    <source>
        <dbReference type="PROSITE" id="PS51294"/>
    </source>
</evidence>
<dbReference type="PANTHER" id="PTHR47997">
    <property type="entry name" value="MYB DOMAIN PROTEIN 55"/>
    <property type="match status" value="1"/>
</dbReference>
<feature type="domain" description="Myb-like" evidence="7">
    <location>
        <begin position="61"/>
        <end position="111"/>
    </location>
</feature>
<comment type="subcellular location">
    <subcellularLocation>
        <location evidence="1">Nucleus</location>
    </subcellularLocation>
</comment>
<dbReference type="Gene3D" id="1.10.10.60">
    <property type="entry name" value="Homeodomain-like"/>
    <property type="match status" value="2"/>
</dbReference>
<dbReference type="InterPro" id="IPR009057">
    <property type="entry name" value="Homeodomain-like_sf"/>
</dbReference>
<reference evidence="9" key="1">
    <citation type="submission" date="2019-03" db="EMBL/GenBank/DDBJ databases">
        <authorList>
            <person name="Mank J."/>
            <person name="Almeida P."/>
        </authorList>
    </citation>
    <scope>NUCLEOTIDE SEQUENCE</scope>
    <source>
        <strain evidence="9">78183</strain>
    </source>
</reference>
<evidence type="ECO:0000313" key="9">
    <source>
        <dbReference type="EMBL" id="VFU64474.1"/>
    </source>
</evidence>
<dbReference type="SUPFAM" id="SSF46689">
    <property type="entry name" value="Homeodomain-like"/>
    <property type="match status" value="1"/>
</dbReference>
<dbReference type="InterPro" id="IPR051953">
    <property type="entry name" value="Plant_SW-associated_TFs"/>
</dbReference>
<gene>
    <name evidence="9" type="ORF">SVIM_LOCUS494077</name>
</gene>
<dbReference type="GO" id="GO:0005634">
    <property type="term" value="C:nucleus"/>
    <property type="evidence" value="ECO:0007669"/>
    <property type="project" value="UniProtKB-SubCell"/>
</dbReference>
<keyword evidence="3" id="KW-0805">Transcription regulation</keyword>
<dbReference type="CDD" id="cd00167">
    <property type="entry name" value="SANT"/>
    <property type="match status" value="2"/>
</dbReference>
<dbReference type="AlphaFoldDB" id="A0A6N2NCK5"/>
<evidence type="ECO:0000256" key="1">
    <source>
        <dbReference type="ARBA" id="ARBA00004123"/>
    </source>
</evidence>
<dbReference type="PROSITE" id="PS51294">
    <property type="entry name" value="HTH_MYB"/>
    <property type="match status" value="2"/>
</dbReference>
<evidence type="ECO:0000256" key="5">
    <source>
        <dbReference type="ARBA" id="ARBA00023163"/>
    </source>
</evidence>
<feature type="domain" description="Myb-like" evidence="7">
    <location>
        <begin position="8"/>
        <end position="60"/>
    </location>
</feature>
<evidence type="ECO:0000256" key="3">
    <source>
        <dbReference type="ARBA" id="ARBA00023015"/>
    </source>
</evidence>
<organism evidence="9">
    <name type="scientific">Salix viminalis</name>
    <name type="common">Common osier</name>
    <name type="synonym">Basket willow</name>
    <dbReference type="NCBI Taxonomy" id="40686"/>
    <lineage>
        <taxon>Eukaryota</taxon>
        <taxon>Viridiplantae</taxon>
        <taxon>Streptophyta</taxon>
        <taxon>Embryophyta</taxon>
        <taxon>Tracheophyta</taxon>
        <taxon>Spermatophyta</taxon>
        <taxon>Magnoliopsida</taxon>
        <taxon>eudicotyledons</taxon>
        <taxon>Gunneridae</taxon>
        <taxon>Pentapetalae</taxon>
        <taxon>rosids</taxon>
        <taxon>fabids</taxon>
        <taxon>Malpighiales</taxon>
        <taxon>Salicaceae</taxon>
        <taxon>Saliceae</taxon>
        <taxon>Salix</taxon>
    </lineage>
</organism>
<evidence type="ECO:0000256" key="2">
    <source>
        <dbReference type="ARBA" id="ARBA00022737"/>
    </source>
</evidence>
<dbReference type="GO" id="GO:0003677">
    <property type="term" value="F:DNA binding"/>
    <property type="evidence" value="ECO:0007669"/>
    <property type="project" value="UniProtKB-KW"/>
</dbReference>
<dbReference type="SMART" id="SM00717">
    <property type="entry name" value="SANT"/>
    <property type="match status" value="2"/>
</dbReference>
<sequence length="340" mass="38132">MGHRCCNKQKVRRGLWSPEEDEKLVEHITTRDHGSWSSVPKSAGLKRCGKSCRLRWLNYLRPELKRGSFSALEEQVIIDVHRILGNRWAQISKHLPGRTDNEVKNFWNSRLKKKLMAQGLDPKTHNLIPTRQRAANYKVACSISPSNHEPFSITSHDHSKMKDVSLEINPPVLTIVSPNYPSNCSIQPPFFQTTTSLPLPKSCYDNPSVVWNVNSQNSYDSSLFTCVSSIENSLASSSSSSSANPTGFGLVDENCFWSCSNIVEPFEAAKIFESVPPQDQENQLNKVCDTQIMGKNKGVHDNMEASFDTSSYDLGLVDSTLFPGSMCHDLSSMDDLAWNF</sequence>
<evidence type="ECO:0000256" key="6">
    <source>
        <dbReference type="ARBA" id="ARBA00023242"/>
    </source>
</evidence>
<dbReference type="InterPro" id="IPR017930">
    <property type="entry name" value="Myb_dom"/>
</dbReference>
<proteinExistence type="predicted"/>
<dbReference type="Pfam" id="PF00249">
    <property type="entry name" value="Myb_DNA-binding"/>
    <property type="match status" value="2"/>
</dbReference>
<evidence type="ECO:0000259" key="7">
    <source>
        <dbReference type="PROSITE" id="PS50090"/>
    </source>
</evidence>
<dbReference type="InterPro" id="IPR001005">
    <property type="entry name" value="SANT/Myb"/>
</dbReference>
<evidence type="ECO:0000256" key="4">
    <source>
        <dbReference type="ARBA" id="ARBA00023125"/>
    </source>
</evidence>
<dbReference type="PANTHER" id="PTHR47997:SF40">
    <property type="entry name" value="TRANSCRIPTION FACTOR MYB26-LIKE"/>
    <property type="match status" value="1"/>
</dbReference>
<protein>
    <submittedName>
        <fullName evidence="9">Uncharacterized protein</fullName>
    </submittedName>
</protein>
<keyword evidence="2" id="KW-0677">Repeat</keyword>
<keyword evidence="6" id="KW-0539">Nucleus</keyword>
<dbReference type="FunFam" id="1.10.10.60:FF:000158">
    <property type="entry name" value="MYB transcription factor"/>
    <property type="match status" value="1"/>
</dbReference>
<dbReference type="FunFam" id="1.10.10.60:FF:000140">
    <property type="entry name" value="Myb transcription factor"/>
    <property type="match status" value="1"/>
</dbReference>
<name>A0A6N2NCK5_SALVM</name>